<evidence type="ECO:0000313" key="2">
    <source>
        <dbReference type="EMBL" id="EPY18114.1"/>
    </source>
</evidence>
<organism evidence="2 3">
    <name type="scientific">Strigomonas culicis</name>
    <dbReference type="NCBI Taxonomy" id="28005"/>
    <lineage>
        <taxon>Eukaryota</taxon>
        <taxon>Discoba</taxon>
        <taxon>Euglenozoa</taxon>
        <taxon>Kinetoplastea</taxon>
        <taxon>Metakinetoplastina</taxon>
        <taxon>Trypanosomatida</taxon>
        <taxon>Trypanosomatidae</taxon>
        <taxon>Strigomonadinae</taxon>
        <taxon>Strigomonas</taxon>
    </lineage>
</organism>
<feature type="region of interest" description="Disordered" evidence="1">
    <location>
        <begin position="55"/>
        <end position="160"/>
    </location>
</feature>
<evidence type="ECO:0000256" key="1">
    <source>
        <dbReference type="SAM" id="MobiDB-lite"/>
    </source>
</evidence>
<keyword evidence="3" id="KW-1185">Reference proteome</keyword>
<name>S9TN14_9TRYP</name>
<accession>S9TN14</accession>
<evidence type="ECO:0000313" key="3">
    <source>
        <dbReference type="Proteomes" id="UP000015354"/>
    </source>
</evidence>
<gene>
    <name evidence="2" type="ORF">STCU_10180</name>
</gene>
<proteinExistence type="predicted"/>
<feature type="compositionally biased region" description="Polar residues" evidence="1">
    <location>
        <begin position="144"/>
        <end position="160"/>
    </location>
</feature>
<protein>
    <submittedName>
        <fullName evidence="2">Uncharacterized protein</fullName>
    </submittedName>
</protein>
<dbReference type="AlphaFoldDB" id="S9TN14"/>
<dbReference type="EMBL" id="ATMH01010104">
    <property type="protein sequence ID" value="EPY18114.1"/>
    <property type="molecule type" value="Genomic_DNA"/>
</dbReference>
<comment type="caution">
    <text evidence="2">The sequence shown here is derived from an EMBL/GenBank/DDBJ whole genome shotgun (WGS) entry which is preliminary data.</text>
</comment>
<feature type="compositionally biased region" description="Polar residues" evidence="1">
    <location>
        <begin position="97"/>
        <end position="116"/>
    </location>
</feature>
<dbReference type="Proteomes" id="UP000015354">
    <property type="component" value="Unassembled WGS sequence"/>
</dbReference>
<reference evidence="2 3" key="1">
    <citation type="journal article" date="2013" name="PLoS ONE">
        <title>Predicting the Proteins of Angomonas deanei, Strigomonas culicis and Their Respective Endosymbionts Reveals New Aspects of the Trypanosomatidae Family.</title>
        <authorList>
            <person name="Motta M.C."/>
            <person name="Martins A.C."/>
            <person name="de Souza S.S."/>
            <person name="Catta-Preta C.M."/>
            <person name="Silva R."/>
            <person name="Klein C.C."/>
            <person name="de Almeida L.G."/>
            <person name="de Lima Cunha O."/>
            <person name="Ciapina L.P."/>
            <person name="Brocchi M."/>
            <person name="Colabardini A.C."/>
            <person name="de Araujo Lima B."/>
            <person name="Machado C.R."/>
            <person name="de Almeida Soares C.M."/>
            <person name="Probst C.M."/>
            <person name="de Menezes C.B."/>
            <person name="Thompson C.E."/>
            <person name="Bartholomeu D.C."/>
            <person name="Gradia D.F."/>
            <person name="Pavoni D.P."/>
            <person name="Grisard E.C."/>
            <person name="Fantinatti-Garboggini F."/>
            <person name="Marchini F.K."/>
            <person name="Rodrigues-Luiz G.F."/>
            <person name="Wagner G."/>
            <person name="Goldman G.H."/>
            <person name="Fietto J.L."/>
            <person name="Elias M.C."/>
            <person name="Goldman M.H."/>
            <person name="Sagot M.F."/>
            <person name="Pereira M."/>
            <person name="Stoco P.H."/>
            <person name="de Mendonca-Neto R.P."/>
            <person name="Teixeira S.M."/>
            <person name="Maciel T.E."/>
            <person name="de Oliveira Mendes T.A."/>
            <person name="Urmenyi T.P."/>
            <person name="de Souza W."/>
            <person name="Schenkman S."/>
            <person name="de Vasconcelos A.T."/>
        </authorList>
    </citation>
    <scope>NUCLEOTIDE SEQUENCE [LARGE SCALE GENOMIC DNA]</scope>
</reference>
<sequence length="160" mass="16941">MSATQVVYVPVYQHQPPSYTQAAGTSAGPPPQQSYCNPSFGYRAYGSAFAAGSYDDGGGVPWEPTPKDAVVSTAPPRQTAASPGSYRSDAGPYYGAMSQQRNAAPSSGSADRQPTAATLPLQMAAPRFAGAYRQNGRTHRSYLGSGSTTNQFQPIQPNWW</sequence>